<comment type="similarity">
    <text evidence="2 6">Belongs to the cytochrome P450 family.</text>
</comment>
<evidence type="ECO:0000256" key="3">
    <source>
        <dbReference type="ARBA" id="ARBA00022723"/>
    </source>
</evidence>
<name>A0A2J6TAQ0_9HELO</name>
<evidence type="ECO:0000256" key="6">
    <source>
        <dbReference type="RuleBase" id="RU000461"/>
    </source>
</evidence>
<dbReference type="RefSeq" id="XP_024736975.1">
    <property type="nucleotide sequence ID" value="XM_024886818.1"/>
</dbReference>
<keyword evidence="3 5" id="KW-0479">Metal-binding</keyword>
<dbReference type="InterPro" id="IPR053007">
    <property type="entry name" value="CYP450_monoxygenase_sec-met"/>
</dbReference>
<dbReference type="PANTHER" id="PTHR47582">
    <property type="entry name" value="P450, PUTATIVE (EUROFUNG)-RELATED"/>
    <property type="match status" value="1"/>
</dbReference>
<evidence type="ECO:0000313" key="8">
    <source>
        <dbReference type="EMBL" id="PMD60071.1"/>
    </source>
</evidence>
<dbReference type="CDD" id="cd11040">
    <property type="entry name" value="CYP7_CYP8-like"/>
    <property type="match status" value="1"/>
</dbReference>
<evidence type="ECO:0000256" key="2">
    <source>
        <dbReference type="ARBA" id="ARBA00010617"/>
    </source>
</evidence>
<dbReference type="STRING" id="1095630.A0A2J6TAQ0"/>
<dbReference type="PANTHER" id="PTHR47582:SF1">
    <property type="entry name" value="P450, PUTATIVE (EUROFUNG)-RELATED"/>
    <property type="match status" value="1"/>
</dbReference>
<dbReference type="PRINTS" id="PR00465">
    <property type="entry name" value="EP450IV"/>
</dbReference>
<keyword evidence="7" id="KW-0812">Transmembrane</keyword>
<evidence type="ECO:0000313" key="9">
    <source>
        <dbReference type="Proteomes" id="UP000235371"/>
    </source>
</evidence>
<reference evidence="8 9" key="1">
    <citation type="submission" date="2016-04" db="EMBL/GenBank/DDBJ databases">
        <title>A degradative enzymes factory behind the ericoid mycorrhizal symbiosis.</title>
        <authorList>
            <consortium name="DOE Joint Genome Institute"/>
            <person name="Martino E."/>
            <person name="Morin E."/>
            <person name="Grelet G."/>
            <person name="Kuo A."/>
            <person name="Kohler A."/>
            <person name="Daghino S."/>
            <person name="Barry K."/>
            <person name="Choi C."/>
            <person name="Cichocki N."/>
            <person name="Clum A."/>
            <person name="Copeland A."/>
            <person name="Hainaut M."/>
            <person name="Haridas S."/>
            <person name="Labutti K."/>
            <person name="Lindquist E."/>
            <person name="Lipzen A."/>
            <person name="Khouja H.-R."/>
            <person name="Murat C."/>
            <person name="Ohm R."/>
            <person name="Olson A."/>
            <person name="Spatafora J."/>
            <person name="Veneault-Fourrey C."/>
            <person name="Henrissat B."/>
            <person name="Grigoriev I."/>
            <person name="Martin F."/>
            <person name="Perotto S."/>
        </authorList>
    </citation>
    <scope>NUCLEOTIDE SEQUENCE [LARGE SCALE GENOMIC DNA]</scope>
    <source>
        <strain evidence="8 9">E</strain>
    </source>
</reference>
<dbReference type="SUPFAM" id="SSF48264">
    <property type="entry name" value="Cytochrome P450"/>
    <property type="match status" value="1"/>
</dbReference>
<keyword evidence="5 6" id="KW-0349">Heme</keyword>
<dbReference type="Gene3D" id="1.10.630.10">
    <property type="entry name" value="Cytochrome P450"/>
    <property type="match status" value="1"/>
</dbReference>
<keyword evidence="7" id="KW-1133">Transmembrane helix</keyword>
<organism evidence="8 9">
    <name type="scientific">Hyaloscypha bicolor E</name>
    <dbReference type="NCBI Taxonomy" id="1095630"/>
    <lineage>
        <taxon>Eukaryota</taxon>
        <taxon>Fungi</taxon>
        <taxon>Dikarya</taxon>
        <taxon>Ascomycota</taxon>
        <taxon>Pezizomycotina</taxon>
        <taxon>Leotiomycetes</taxon>
        <taxon>Helotiales</taxon>
        <taxon>Hyaloscyphaceae</taxon>
        <taxon>Hyaloscypha</taxon>
        <taxon>Hyaloscypha bicolor</taxon>
    </lineage>
</organism>
<dbReference type="GO" id="GO:0004497">
    <property type="term" value="F:monooxygenase activity"/>
    <property type="evidence" value="ECO:0007669"/>
    <property type="project" value="UniProtKB-KW"/>
</dbReference>
<evidence type="ECO:0000256" key="7">
    <source>
        <dbReference type="SAM" id="Phobius"/>
    </source>
</evidence>
<comment type="cofactor">
    <cofactor evidence="1 5">
        <name>heme</name>
        <dbReference type="ChEBI" id="CHEBI:30413"/>
    </cofactor>
</comment>
<gene>
    <name evidence="8" type="ORF">K444DRAFT_663320</name>
</gene>
<dbReference type="OrthoDB" id="1470350at2759"/>
<dbReference type="GO" id="GO:0016705">
    <property type="term" value="F:oxidoreductase activity, acting on paired donors, with incorporation or reduction of molecular oxygen"/>
    <property type="evidence" value="ECO:0007669"/>
    <property type="project" value="InterPro"/>
</dbReference>
<dbReference type="GO" id="GO:0020037">
    <property type="term" value="F:heme binding"/>
    <property type="evidence" value="ECO:0007669"/>
    <property type="project" value="InterPro"/>
</dbReference>
<dbReference type="InterPro" id="IPR002403">
    <property type="entry name" value="Cyt_P450_E_grp-IV"/>
</dbReference>
<sequence length="524" mass="58429">MAIVETLTSNATAIATALVGGALLLLWRLSNVQLDAREPPVLKPTIPIIGHVLDMVTLSHAFFTKTYKQAEGKEAYTLPMMGGKVYFVASPELVNAMIKSRSLSFDPVLRDTIAKLFTISKAGVRKYVDPSTGLEARWTKNFYGCLNGVELKEINKAVLTDLFRQLDELPDEVNVEDSWLWLRDKLSFASTTAMLGRDNPFCAHPSLVDDYWYVDSKLVHFALGPAPWMTAPSAWMARNRIHRALIKYTKEKKHEADDVSALWRGSYDLLHEFGFSESDIAAFLQATLQAALFNTIPTFNWYFVHIWSDPSLVFRLREEVSGVVAESPERRGDGKREMTMNVAKLEERCPLLVAAFHENLRTVAVGAFNRVVMEDTIISNGKGGQEYLLKKGTTLMASQSVLHVSKEHWGSQAGNFDPTRFIKGAGVLGELESPIKPGTYVPFGGGKHLCPGRHFASMEIWGMMIALLLSFDITDAEGRTLTVPERTMPTMTSGIGRPVAGADLRLKLSRRKDWNNITWKVVMA</sequence>
<keyword evidence="4 5" id="KW-0408">Iron</keyword>
<dbReference type="InterPro" id="IPR001128">
    <property type="entry name" value="Cyt_P450"/>
</dbReference>
<dbReference type="InterPro" id="IPR017972">
    <property type="entry name" value="Cyt_P450_CS"/>
</dbReference>
<dbReference type="AlphaFoldDB" id="A0A2J6TAQ0"/>
<feature type="binding site" description="axial binding residue" evidence="5">
    <location>
        <position position="450"/>
    </location>
    <ligand>
        <name>heme</name>
        <dbReference type="ChEBI" id="CHEBI:30413"/>
    </ligand>
    <ligandPart>
        <name>Fe</name>
        <dbReference type="ChEBI" id="CHEBI:18248"/>
    </ligandPart>
</feature>
<dbReference type="EMBL" id="KZ613791">
    <property type="protein sequence ID" value="PMD60071.1"/>
    <property type="molecule type" value="Genomic_DNA"/>
</dbReference>
<keyword evidence="7" id="KW-0472">Membrane</keyword>
<dbReference type="InterPro" id="IPR036396">
    <property type="entry name" value="Cyt_P450_sf"/>
</dbReference>
<keyword evidence="6" id="KW-0560">Oxidoreductase</keyword>
<dbReference type="InParanoid" id="A0A2J6TAQ0"/>
<keyword evidence="9" id="KW-1185">Reference proteome</keyword>
<feature type="transmembrane region" description="Helical" evidence="7">
    <location>
        <begin position="7"/>
        <end position="27"/>
    </location>
</feature>
<evidence type="ECO:0000256" key="5">
    <source>
        <dbReference type="PIRSR" id="PIRSR602403-1"/>
    </source>
</evidence>
<keyword evidence="6" id="KW-0503">Monooxygenase</keyword>
<proteinExistence type="inferred from homology"/>
<dbReference type="GO" id="GO:0005506">
    <property type="term" value="F:iron ion binding"/>
    <property type="evidence" value="ECO:0007669"/>
    <property type="project" value="InterPro"/>
</dbReference>
<evidence type="ECO:0000256" key="1">
    <source>
        <dbReference type="ARBA" id="ARBA00001971"/>
    </source>
</evidence>
<dbReference type="Pfam" id="PF00067">
    <property type="entry name" value="p450"/>
    <property type="match status" value="1"/>
</dbReference>
<dbReference type="GeneID" id="36594895"/>
<accession>A0A2J6TAQ0</accession>
<protein>
    <submittedName>
        <fullName evidence="8">Cytochrome P450</fullName>
    </submittedName>
</protein>
<dbReference type="Proteomes" id="UP000235371">
    <property type="component" value="Unassembled WGS sequence"/>
</dbReference>
<evidence type="ECO:0000256" key="4">
    <source>
        <dbReference type="ARBA" id="ARBA00023004"/>
    </source>
</evidence>
<dbReference type="PROSITE" id="PS00086">
    <property type="entry name" value="CYTOCHROME_P450"/>
    <property type="match status" value="1"/>
</dbReference>